<name>A0A0C4EEZ5_MAGP6</name>
<reference evidence="3" key="4">
    <citation type="journal article" date="2015" name="G3 (Bethesda)">
        <title>Genome sequences of three phytopathogenic species of the Magnaporthaceae family of fungi.</title>
        <authorList>
            <person name="Okagaki L.H."/>
            <person name="Nunes C.C."/>
            <person name="Sailsbery J."/>
            <person name="Clay B."/>
            <person name="Brown D."/>
            <person name="John T."/>
            <person name="Oh Y."/>
            <person name="Young N."/>
            <person name="Fitzgerald M."/>
            <person name="Haas B.J."/>
            <person name="Zeng Q."/>
            <person name="Young S."/>
            <person name="Adiconis X."/>
            <person name="Fan L."/>
            <person name="Levin J.Z."/>
            <person name="Mitchell T.K."/>
            <person name="Okubara P.A."/>
            <person name="Farman M.L."/>
            <person name="Kohn L.M."/>
            <person name="Birren B."/>
            <person name="Ma L.-J."/>
            <person name="Dean R.A."/>
        </authorList>
    </citation>
    <scope>NUCLEOTIDE SEQUENCE</scope>
    <source>
        <strain evidence="3">ATCC 64411 / 73-15</strain>
    </source>
</reference>
<reference evidence="2" key="3">
    <citation type="submission" date="2011-03" db="EMBL/GenBank/DDBJ databases">
        <title>Annotation of Magnaporthe poae ATCC 64411.</title>
        <authorList>
            <person name="Ma L.-J."/>
            <person name="Dead R."/>
            <person name="Young S.K."/>
            <person name="Zeng Q."/>
            <person name="Gargeya S."/>
            <person name="Fitzgerald M."/>
            <person name="Haas B."/>
            <person name="Abouelleil A."/>
            <person name="Alvarado L."/>
            <person name="Arachchi H.M."/>
            <person name="Berlin A."/>
            <person name="Brown A."/>
            <person name="Chapman S.B."/>
            <person name="Chen Z."/>
            <person name="Dunbar C."/>
            <person name="Freedman E."/>
            <person name="Gearin G."/>
            <person name="Gellesch M."/>
            <person name="Goldberg J."/>
            <person name="Griggs A."/>
            <person name="Gujja S."/>
            <person name="Heiman D."/>
            <person name="Howarth C."/>
            <person name="Larson L."/>
            <person name="Lui A."/>
            <person name="MacDonald P.J.P."/>
            <person name="Mehta T."/>
            <person name="Montmayeur A."/>
            <person name="Murphy C."/>
            <person name="Neiman D."/>
            <person name="Pearson M."/>
            <person name="Priest M."/>
            <person name="Roberts A."/>
            <person name="Saif S."/>
            <person name="Shea T."/>
            <person name="Shenoy N."/>
            <person name="Sisk P."/>
            <person name="Stolte C."/>
            <person name="Sykes S."/>
            <person name="Yandava C."/>
            <person name="Wortman J."/>
            <person name="Nusbaum C."/>
            <person name="Birren B."/>
        </authorList>
    </citation>
    <scope>NUCLEOTIDE SEQUENCE</scope>
    <source>
        <strain evidence="2">ATCC 64411</strain>
    </source>
</reference>
<dbReference type="EnsemblFungi" id="MAPG_11327T0">
    <property type="protein sequence ID" value="MAPG_11327T0"/>
    <property type="gene ID" value="MAPG_11327"/>
</dbReference>
<feature type="region of interest" description="Disordered" evidence="1">
    <location>
        <begin position="112"/>
        <end position="156"/>
    </location>
</feature>
<reference evidence="2" key="1">
    <citation type="submission" date="2010-05" db="EMBL/GenBank/DDBJ databases">
        <title>The Genome Sequence of Magnaporthe poae strain ATCC 64411.</title>
        <authorList>
            <consortium name="The Broad Institute Genome Sequencing Platform"/>
            <consortium name="Broad Institute Genome Sequencing Center for Infectious Disease"/>
            <person name="Ma L.-J."/>
            <person name="Dead R."/>
            <person name="Young S."/>
            <person name="Zeng Q."/>
            <person name="Koehrsen M."/>
            <person name="Alvarado L."/>
            <person name="Berlin A."/>
            <person name="Chapman S.B."/>
            <person name="Chen Z."/>
            <person name="Freedman E."/>
            <person name="Gellesch M."/>
            <person name="Goldberg J."/>
            <person name="Griggs A."/>
            <person name="Gujja S."/>
            <person name="Heilman E.R."/>
            <person name="Heiman D."/>
            <person name="Hepburn T."/>
            <person name="Howarth C."/>
            <person name="Jen D."/>
            <person name="Larson L."/>
            <person name="Mehta T."/>
            <person name="Neiman D."/>
            <person name="Pearson M."/>
            <person name="Roberts A."/>
            <person name="Saif S."/>
            <person name="Shea T."/>
            <person name="Shenoy N."/>
            <person name="Sisk P."/>
            <person name="Stolte C."/>
            <person name="Sykes S."/>
            <person name="Walk T."/>
            <person name="White J."/>
            <person name="Yandava C."/>
            <person name="Haas B."/>
            <person name="Nusbaum C."/>
            <person name="Birren B."/>
        </authorList>
    </citation>
    <scope>NUCLEOTIDE SEQUENCE</scope>
    <source>
        <strain evidence="2">ATCC 64411</strain>
    </source>
</reference>
<evidence type="ECO:0000256" key="1">
    <source>
        <dbReference type="SAM" id="MobiDB-lite"/>
    </source>
</evidence>
<reference evidence="4" key="2">
    <citation type="submission" date="2010-05" db="EMBL/GenBank/DDBJ databases">
        <title>The genome sequence of Magnaporthe poae strain ATCC 64411.</title>
        <authorList>
            <person name="Ma L.-J."/>
            <person name="Dead R."/>
            <person name="Young S."/>
            <person name="Zeng Q."/>
            <person name="Koehrsen M."/>
            <person name="Alvarado L."/>
            <person name="Berlin A."/>
            <person name="Chapman S.B."/>
            <person name="Chen Z."/>
            <person name="Freedman E."/>
            <person name="Gellesch M."/>
            <person name="Goldberg J."/>
            <person name="Griggs A."/>
            <person name="Gujja S."/>
            <person name="Heilman E.R."/>
            <person name="Heiman D."/>
            <person name="Hepburn T."/>
            <person name="Howarth C."/>
            <person name="Jen D."/>
            <person name="Larson L."/>
            <person name="Mehta T."/>
            <person name="Neiman D."/>
            <person name="Pearson M."/>
            <person name="Roberts A."/>
            <person name="Saif S."/>
            <person name="Shea T."/>
            <person name="Shenoy N."/>
            <person name="Sisk P."/>
            <person name="Stolte C."/>
            <person name="Sykes S."/>
            <person name="Walk T."/>
            <person name="White J."/>
            <person name="Yandava C."/>
            <person name="Haas B."/>
            <person name="Nusbaum C."/>
            <person name="Birren B."/>
        </authorList>
    </citation>
    <scope>NUCLEOTIDE SEQUENCE [LARGE SCALE GENOMIC DNA]</scope>
    <source>
        <strain evidence="4">ATCC 64411 / 73-15</strain>
    </source>
</reference>
<dbReference type="VEuPathDB" id="FungiDB:MAPG_11327"/>
<organism evidence="3 4">
    <name type="scientific">Magnaporthiopsis poae (strain ATCC 64411 / 73-15)</name>
    <name type="common">Kentucky bluegrass fungus</name>
    <name type="synonym">Magnaporthe poae</name>
    <dbReference type="NCBI Taxonomy" id="644358"/>
    <lineage>
        <taxon>Eukaryota</taxon>
        <taxon>Fungi</taxon>
        <taxon>Dikarya</taxon>
        <taxon>Ascomycota</taxon>
        <taxon>Pezizomycotina</taxon>
        <taxon>Sordariomycetes</taxon>
        <taxon>Sordariomycetidae</taxon>
        <taxon>Magnaporthales</taxon>
        <taxon>Magnaporthaceae</taxon>
        <taxon>Magnaporthiopsis</taxon>
    </lineage>
</organism>
<feature type="region of interest" description="Disordered" evidence="1">
    <location>
        <begin position="178"/>
        <end position="288"/>
    </location>
</feature>
<sequence>MVIQLRHGIHVGRVVQPFQRCHQELVVPPSGCSQAGFKRGLVPELEEEDAQLEEGGFGVDGARAGGGWTAGFESEGDEGLVEVGASWEGEASPLVAACGRYENLDIPRASVEGLPVPGSRKPITPSEPGTVGSCDDGTRYYGTNADGAGTRSAGNSRPAIAPLAVTTTEETVQTITAPTPAVVPPPAAPSANVAHPRDSTKPTRTGLTGNTTLPFTTDKTQALQPKRERTLGSEETPPPLAVSRVKAATSKDGCHPEDPPGGPPGGGGPPPPSSGGYGHPYMQDTPEF</sequence>
<protein>
    <submittedName>
        <fullName evidence="2 3">Uncharacterized protein</fullName>
    </submittedName>
</protein>
<evidence type="ECO:0000313" key="3">
    <source>
        <dbReference type="EnsemblFungi" id="MAPG_11327T0"/>
    </source>
</evidence>
<evidence type="ECO:0000313" key="2">
    <source>
        <dbReference type="EMBL" id="KLU92381.1"/>
    </source>
</evidence>
<accession>A0A0C4EEZ5</accession>
<proteinExistence type="predicted"/>
<dbReference type="AlphaFoldDB" id="A0A0C4EEZ5"/>
<evidence type="ECO:0000313" key="4">
    <source>
        <dbReference type="Proteomes" id="UP000011715"/>
    </source>
</evidence>
<gene>
    <name evidence="2" type="ORF">MAPG_11327</name>
</gene>
<keyword evidence="4" id="KW-1185">Reference proteome</keyword>
<reference evidence="3" key="5">
    <citation type="submission" date="2015-06" db="UniProtKB">
        <authorList>
            <consortium name="EnsemblFungi"/>
        </authorList>
    </citation>
    <scope>IDENTIFICATION</scope>
    <source>
        <strain evidence="3">ATCC 64411</strain>
    </source>
</reference>
<dbReference type="Proteomes" id="UP000011715">
    <property type="component" value="Unassembled WGS sequence"/>
</dbReference>
<feature type="compositionally biased region" description="Pro residues" evidence="1">
    <location>
        <begin position="259"/>
        <end position="273"/>
    </location>
</feature>
<feature type="compositionally biased region" description="Polar residues" evidence="1">
    <location>
        <begin position="202"/>
        <end position="223"/>
    </location>
</feature>
<dbReference type="EMBL" id="GL876980">
    <property type="protein sequence ID" value="KLU92381.1"/>
    <property type="molecule type" value="Genomic_DNA"/>
</dbReference>
<dbReference type="EMBL" id="ADBL01002788">
    <property type="status" value="NOT_ANNOTATED_CDS"/>
    <property type="molecule type" value="Genomic_DNA"/>
</dbReference>